<feature type="chain" id="PRO_5038593850" description="Surface layer protein A domain-containing protein" evidence="1">
    <location>
        <begin position="30"/>
        <end position="275"/>
    </location>
</feature>
<evidence type="ECO:0000313" key="3">
    <source>
        <dbReference type="Proteomes" id="UP000004935"/>
    </source>
</evidence>
<keyword evidence="1" id="KW-0732">Signal</keyword>
<feature type="signal peptide" evidence="1">
    <location>
        <begin position="1"/>
        <end position="29"/>
    </location>
</feature>
<comment type="caution">
    <text evidence="2">The sequence shown here is derived from an EMBL/GenBank/DDBJ whole genome shotgun (WGS) entry which is preliminary data.</text>
</comment>
<evidence type="ECO:0000313" key="2">
    <source>
        <dbReference type="EMBL" id="EDR98400.1"/>
    </source>
</evidence>
<dbReference type="STRING" id="411490.ANACAC_00987"/>
<gene>
    <name evidence="2" type="ORF">ANACAC_00987</name>
</gene>
<protein>
    <recommendedName>
        <fullName evidence="4">Surface layer protein A domain-containing protein</fullName>
    </recommendedName>
</protein>
<accession>B0MBG6</accession>
<evidence type="ECO:0000256" key="1">
    <source>
        <dbReference type="SAM" id="SignalP"/>
    </source>
</evidence>
<reference evidence="2" key="2">
    <citation type="submission" date="2013-11" db="EMBL/GenBank/DDBJ databases">
        <title>Draft genome sequence of Anaerostipes caccae (DSM 14662).</title>
        <authorList>
            <person name="Sudarsanam P."/>
            <person name="Ley R."/>
            <person name="Guruge J."/>
            <person name="Turnbaugh P.J."/>
            <person name="Mahowald M."/>
            <person name="Liep D."/>
            <person name="Gordon J."/>
        </authorList>
    </citation>
    <scope>NUCLEOTIDE SEQUENCE</scope>
    <source>
        <strain evidence="2">DSM 14662</strain>
    </source>
</reference>
<evidence type="ECO:0008006" key="4">
    <source>
        <dbReference type="Google" id="ProtNLM"/>
    </source>
</evidence>
<sequence>MIMRKMSSSLWKKGMAAALSAAMMFGVFGGTKTSVSGASGKKADANMDGRANETVTVNNAKGARMIKVGSYVKSGGELKTGKTYYALRLADGYGEQRPDYKRVLKQNTWVTVSASLLPVKLGRKVSSPTWYNSPDQSYNKLQKGDTYFALNSKDNPEFVSLFDSCNGTIAFNETFKGSNINTTDGKYSRYGCDNGGVAGQPILLYHGSFASEYVLSGIYVKNTKTYKKNQVIKKSDFTVYAKYVNKKNSKDVKWGKQIQIISLYLRLVRRTENLK</sequence>
<dbReference type="AlphaFoldDB" id="B0MBG6"/>
<proteinExistence type="predicted"/>
<keyword evidence="3" id="KW-1185">Reference proteome</keyword>
<organism evidence="2 3">
    <name type="scientific">Anaerostipes caccae (strain DSM 14662 / CCUG 47493 / JCM 13470 / NCIMB 13811 / L1-92)</name>
    <dbReference type="NCBI Taxonomy" id="411490"/>
    <lineage>
        <taxon>Bacteria</taxon>
        <taxon>Bacillati</taxon>
        <taxon>Bacillota</taxon>
        <taxon>Clostridia</taxon>
        <taxon>Lachnospirales</taxon>
        <taxon>Lachnospiraceae</taxon>
        <taxon>Anaerostipes</taxon>
    </lineage>
</organism>
<dbReference type="HOGENOM" id="CLU_1010622_0_0_9"/>
<dbReference type="EMBL" id="ABAX03000010">
    <property type="protein sequence ID" value="EDR98400.1"/>
    <property type="molecule type" value="Genomic_DNA"/>
</dbReference>
<name>B0MBG6_ANACD</name>
<dbReference type="Proteomes" id="UP000004935">
    <property type="component" value="Unassembled WGS sequence"/>
</dbReference>
<reference evidence="2" key="1">
    <citation type="submission" date="2007-11" db="EMBL/GenBank/DDBJ databases">
        <authorList>
            <person name="Fulton L."/>
            <person name="Clifton S."/>
            <person name="Fulton B."/>
            <person name="Xu J."/>
            <person name="Minx P."/>
            <person name="Pepin K.H."/>
            <person name="Johnson M."/>
            <person name="Thiruvilangam P."/>
            <person name="Bhonagiri V."/>
            <person name="Nash W.E."/>
            <person name="Mardis E.R."/>
            <person name="Wilson R.K."/>
        </authorList>
    </citation>
    <scope>NUCLEOTIDE SEQUENCE [LARGE SCALE GENOMIC DNA]</scope>
    <source>
        <strain evidence="2">DSM 14662</strain>
    </source>
</reference>